<proteinExistence type="predicted"/>
<dbReference type="GO" id="GO:0032259">
    <property type="term" value="P:methylation"/>
    <property type="evidence" value="ECO:0007669"/>
    <property type="project" value="UniProtKB-KW"/>
</dbReference>
<evidence type="ECO:0000313" key="2">
    <source>
        <dbReference type="EMBL" id="MDT0498258.1"/>
    </source>
</evidence>
<dbReference type="InterPro" id="IPR013216">
    <property type="entry name" value="Methyltransf_11"/>
</dbReference>
<evidence type="ECO:0000259" key="1">
    <source>
        <dbReference type="Pfam" id="PF08241"/>
    </source>
</evidence>
<dbReference type="Pfam" id="PF08241">
    <property type="entry name" value="Methyltransf_11"/>
    <property type="match status" value="1"/>
</dbReference>
<accession>A0ABU2WK53</accession>
<comment type="caution">
    <text evidence="2">The sequence shown here is derived from an EMBL/GenBank/DDBJ whole genome shotgun (WGS) entry which is preliminary data.</text>
</comment>
<dbReference type="InterPro" id="IPR029063">
    <property type="entry name" value="SAM-dependent_MTases_sf"/>
</dbReference>
<keyword evidence="2" id="KW-0808">Transferase</keyword>
<keyword evidence="3" id="KW-1185">Reference proteome</keyword>
<keyword evidence="2" id="KW-0489">Methyltransferase</keyword>
<dbReference type="SUPFAM" id="SSF53335">
    <property type="entry name" value="S-adenosyl-L-methionine-dependent methyltransferases"/>
    <property type="match status" value="1"/>
</dbReference>
<dbReference type="GO" id="GO:0008168">
    <property type="term" value="F:methyltransferase activity"/>
    <property type="evidence" value="ECO:0007669"/>
    <property type="project" value="UniProtKB-KW"/>
</dbReference>
<dbReference type="EMBL" id="JAVRIC010000019">
    <property type="protein sequence ID" value="MDT0498258.1"/>
    <property type="molecule type" value="Genomic_DNA"/>
</dbReference>
<gene>
    <name evidence="2" type="ORF">RM530_12905</name>
</gene>
<evidence type="ECO:0000313" key="3">
    <source>
        <dbReference type="Proteomes" id="UP001254608"/>
    </source>
</evidence>
<dbReference type="RefSeq" id="WP_311365643.1">
    <property type="nucleotide sequence ID" value="NZ_JAVRIC010000019.1"/>
</dbReference>
<dbReference type="Gene3D" id="3.40.50.150">
    <property type="entry name" value="Vaccinia Virus protein VP39"/>
    <property type="match status" value="1"/>
</dbReference>
<protein>
    <submittedName>
        <fullName evidence="2">Methyltransferase domain-containing protein</fullName>
    </submittedName>
</protein>
<name>A0ABU2WK53_9GAMM</name>
<sequence>MAPLRHPRKAAPPDRYTHMLWTRSPRGRRTLALEEAELRRVLPEFFGRYCVQVGSWGQGGELMAGAATLHRLVLGTVRDSGNHAQIETDRVPLLSKSVDTMILAHALEFAHSPHHLLREVDRVLTDRGALMILGFNPWSLWGLRNRLGPRYRAFPDSARFIAAGRLCDWLELLDFEVTELRRFGPGSSWWRPRAVNWLSTLADNYVVVARKRVLPMTMIGKPVRAKVAPILGGIAVPDARSSAHDA</sequence>
<feature type="domain" description="Methyltransferase type 11" evidence="1">
    <location>
        <begin position="86"/>
        <end position="132"/>
    </location>
</feature>
<reference evidence="2 3" key="1">
    <citation type="submission" date="2023-09" db="EMBL/GenBank/DDBJ databases">
        <authorList>
            <person name="Rey-Velasco X."/>
        </authorList>
    </citation>
    <scope>NUCLEOTIDE SEQUENCE [LARGE SCALE GENOMIC DNA]</scope>
    <source>
        <strain evidence="2 3">W345</strain>
    </source>
</reference>
<organism evidence="2 3">
    <name type="scientific">Banduia mediterranea</name>
    <dbReference type="NCBI Taxonomy" id="3075609"/>
    <lineage>
        <taxon>Bacteria</taxon>
        <taxon>Pseudomonadati</taxon>
        <taxon>Pseudomonadota</taxon>
        <taxon>Gammaproteobacteria</taxon>
        <taxon>Nevskiales</taxon>
        <taxon>Algiphilaceae</taxon>
        <taxon>Banduia</taxon>
    </lineage>
</organism>
<dbReference type="Proteomes" id="UP001254608">
    <property type="component" value="Unassembled WGS sequence"/>
</dbReference>